<dbReference type="GO" id="GO:0016887">
    <property type="term" value="F:ATP hydrolysis activity"/>
    <property type="evidence" value="ECO:0007669"/>
    <property type="project" value="InterPro"/>
</dbReference>
<sequence>MQSPYKRPHPPSRETLRSRRGRAIRDEENAGARSDATASPGIACAYGRAAAEGCLAAWAAGVWEDVAGECLGRGAYSPGVAAMHPTSHLQRIAQELGIPLMNMSARWLVSSASEDPEGLLKLAFEEAKLTAPCLLFVDELEAITPKPESRSDTESIPDMSSDKSVIVMSATNRPDLLDPALRRVGRFEHEIRMSVPDDESRQKSVKCGYSLARL</sequence>
<name>A0A8H6ZPV6_PLEOS</name>
<dbReference type="Proteomes" id="UP000623687">
    <property type="component" value="Unassembled WGS sequence"/>
</dbReference>
<dbReference type="EMBL" id="JACETU010000007">
    <property type="protein sequence ID" value="KAF7424562.1"/>
    <property type="molecule type" value="Genomic_DNA"/>
</dbReference>
<dbReference type="PROSITE" id="PS00674">
    <property type="entry name" value="AAA"/>
    <property type="match status" value="1"/>
</dbReference>
<dbReference type="VEuPathDB" id="FungiDB:PC9H_009869"/>
<dbReference type="AlphaFoldDB" id="A0A8H6ZPV6"/>
<evidence type="ECO:0000256" key="2">
    <source>
        <dbReference type="SAM" id="MobiDB-lite"/>
    </source>
</evidence>
<reference evidence="4" key="1">
    <citation type="submission" date="2019-07" db="EMBL/GenBank/DDBJ databases">
        <authorList>
            <person name="Palmer J.M."/>
        </authorList>
    </citation>
    <scope>NUCLEOTIDE SEQUENCE</scope>
    <source>
        <strain evidence="4">PC9</strain>
    </source>
</reference>
<organism evidence="4 5">
    <name type="scientific">Pleurotus ostreatus</name>
    <name type="common">Oyster mushroom</name>
    <name type="synonym">White-rot fungus</name>
    <dbReference type="NCBI Taxonomy" id="5322"/>
    <lineage>
        <taxon>Eukaryota</taxon>
        <taxon>Fungi</taxon>
        <taxon>Dikarya</taxon>
        <taxon>Basidiomycota</taxon>
        <taxon>Agaricomycotina</taxon>
        <taxon>Agaricomycetes</taxon>
        <taxon>Agaricomycetidae</taxon>
        <taxon>Agaricales</taxon>
        <taxon>Pleurotineae</taxon>
        <taxon>Pleurotaceae</taxon>
        <taxon>Pleurotus</taxon>
    </lineage>
</organism>
<comment type="caution">
    <text evidence="4">The sequence shown here is derived from an EMBL/GenBank/DDBJ whole genome shotgun (WGS) entry which is preliminary data.</text>
</comment>
<gene>
    <name evidence="4" type="ORF">PC9H_009869</name>
</gene>
<evidence type="ECO:0000313" key="5">
    <source>
        <dbReference type="Proteomes" id="UP000623687"/>
    </source>
</evidence>
<dbReference type="Gene3D" id="3.40.50.300">
    <property type="entry name" value="P-loop containing nucleotide triphosphate hydrolases"/>
    <property type="match status" value="1"/>
</dbReference>
<dbReference type="Pfam" id="PF00004">
    <property type="entry name" value="AAA"/>
    <property type="match status" value="1"/>
</dbReference>
<keyword evidence="5" id="KW-1185">Reference proteome</keyword>
<protein>
    <recommendedName>
        <fullName evidence="3">ATPase AAA-type core domain-containing protein</fullName>
    </recommendedName>
</protein>
<proteinExistence type="inferred from homology"/>
<dbReference type="Gene3D" id="1.10.8.60">
    <property type="match status" value="1"/>
</dbReference>
<evidence type="ECO:0000256" key="1">
    <source>
        <dbReference type="RuleBase" id="RU003651"/>
    </source>
</evidence>
<accession>A0A8H6ZPV6</accession>
<feature type="compositionally biased region" description="Basic and acidic residues" evidence="2">
    <location>
        <begin position="11"/>
        <end position="30"/>
    </location>
</feature>
<evidence type="ECO:0000259" key="3">
    <source>
        <dbReference type="Pfam" id="PF00004"/>
    </source>
</evidence>
<feature type="region of interest" description="Disordered" evidence="2">
    <location>
        <begin position="1"/>
        <end position="37"/>
    </location>
</feature>
<dbReference type="PANTHER" id="PTHR48470">
    <property type="entry name" value="CELL DIVISION CONTROL PROTEIN 48 C ISOFORM 1"/>
    <property type="match status" value="1"/>
</dbReference>
<dbReference type="InterPro" id="IPR055278">
    <property type="entry name" value="CDC48c"/>
</dbReference>
<dbReference type="InterPro" id="IPR003959">
    <property type="entry name" value="ATPase_AAA_core"/>
</dbReference>
<feature type="domain" description="ATPase AAA-type core" evidence="3">
    <location>
        <begin position="86"/>
        <end position="193"/>
    </location>
</feature>
<dbReference type="PANTHER" id="PTHR48470:SF1">
    <property type="entry name" value="CELL DIVISION CONTROL PROTEIN 48 C ISOFORM 1"/>
    <property type="match status" value="1"/>
</dbReference>
<dbReference type="InterPro" id="IPR027417">
    <property type="entry name" value="P-loop_NTPase"/>
</dbReference>
<keyword evidence="1" id="KW-0067">ATP-binding</keyword>
<evidence type="ECO:0000313" key="4">
    <source>
        <dbReference type="EMBL" id="KAF7424562.1"/>
    </source>
</evidence>
<dbReference type="RefSeq" id="XP_036628756.1">
    <property type="nucleotide sequence ID" value="XM_036779367.1"/>
</dbReference>
<comment type="similarity">
    <text evidence="1">Belongs to the AAA ATPase family.</text>
</comment>
<feature type="compositionally biased region" description="Basic residues" evidence="2">
    <location>
        <begin position="1"/>
        <end position="10"/>
    </location>
</feature>
<dbReference type="SUPFAM" id="SSF52540">
    <property type="entry name" value="P-loop containing nucleoside triphosphate hydrolases"/>
    <property type="match status" value="1"/>
</dbReference>
<keyword evidence="1" id="KW-0547">Nucleotide-binding</keyword>
<dbReference type="OrthoDB" id="5421at2759"/>
<dbReference type="GeneID" id="59379687"/>
<dbReference type="GO" id="GO:0005524">
    <property type="term" value="F:ATP binding"/>
    <property type="evidence" value="ECO:0007669"/>
    <property type="project" value="UniProtKB-KW"/>
</dbReference>
<dbReference type="InterPro" id="IPR003960">
    <property type="entry name" value="ATPase_AAA_CS"/>
</dbReference>